<keyword evidence="5" id="KW-1185">Reference proteome</keyword>
<dbReference type="Gene3D" id="1.20.120.520">
    <property type="entry name" value="nmb1532 protein domain like"/>
    <property type="match status" value="1"/>
</dbReference>
<evidence type="ECO:0000313" key="5">
    <source>
        <dbReference type="Proteomes" id="UP000321245"/>
    </source>
</evidence>
<dbReference type="InterPro" id="IPR035938">
    <property type="entry name" value="Hemerythrin-like_sf"/>
</dbReference>
<organism evidence="4 5">
    <name type="scientific">Empedobacter brevis NBRC 14943 = ATCC 43319</name>
    <dbReference type="NCBI Taxonomy" id="1218108"/>
    <lineage>
        <taxon>Bacteria</taxon>
        <taxon>Pseudomonadati</taxon>
        <taxon>Bacteroidota</taxon>
        <taxon>Flavobacteriia</taxon>
        <taxon>Flavobacteriales</taxon>
        <taxon>Weeksellaceae</taxon>
        <taxon>Empedobacter</taxon>
    </lineage>
</organism>
<accession>A0A511NI76</accession>
<dbReference type="STRING" id="1218108.GCA_000382425_03059"/>
<comment type="caution">
    <text evidence="4">The sequence shown here is derived from an EMBL/GenBank/DDBJ whole genome shotgun (WGS) entry which is preliminary data.</text>
</comment>
<dbReference type="SUPFAM" id="SSF47188">
    <property type="entry name" value="Hemerythrin-like"/>
    <property type="match status" value="1"/>
</dbReference>
<dbReference type="RefSeq" id="WP_019976531.1">
    <property type="nucleotide sequence ID" value="NZ_BJXC01000010.1"/>
</dbReference>
<gene>
    <name evidence="4" type="ORF">EB1_17210</name>
</gene>
<evidence type="ECO:0000313" key="4">
    <source>
        <dbReference type="EMBL" id="GEM51931.1"/>
    </source>
</evidence>
<dbReference type="GeneID" id="84651120"/>
<keyword evidence="3" id="KW-0408">Iron</keyword>
<sequence length="151" mass="18542">MMKRNEHIVLLSKDHHFGLLCSWKIEQGLNKKVELKRIADYVDYFWKNHLDEHFEQEEQILFPYSNDEYNNQIKTEHTALKEMVKMIIHQPEKKLLEDFALYLKNHIRFEERSWFPSLQEKLNESELEQIGKQLNHVHQNVDDNYIDEFWK</sequence>
<evidence type="ECO:0000256" key="1">
    <source>
        <dbReference type="ARBA" id="ARBA00010587"/>
    </source>
</evidence>
<keyword evidence="2" id="KW-0479">Metal-binding</keyword>
<dbReference type="EMBL" id="BJXC01000010">
    <property type="protein sequence ID" value="GEM51931.1"/>
    <property type="molecule type" value="Genomic_DNA"/>
</dbReference>
<evidence type="ECO:0000256" key="2">
    <source>
        <dbReference type="ARBA" id="ARBA00022723"/>
    </source>
</evidence>
<dbReference type="Proteomes" id="UP000321245">
    <property type="component" value="Unassembled WGS sequence"/>
</dbReference>
<dbReference type="GO" id="GO:0046872">
    <property type="term" value="F:metal ion binding"/>
    <property type="evidence" value="ECO:0007669"/>
    <property type="project" value="UniProtKB-KW"/>
</dbReference>
<proteinExistence type="inferred from homology"/>
<evidence type="ECO:0000256" key="3">
    <source>
        <dbReference type="ARBA" id="ARBA00023004"/>
    </source>
</evidence>
<name>A0A511NI76_9FLAO</name>
<reference evidence="4 5" key="1">
    <citation type="submission" date="2019-07" db="EMBL/GenBank/DDBJ databases">
        <title>Whole genome shotgun sequence of Empedobacter brevis NBRC 14943.</title>
        <authorList>
            <person name="Hosoyama A."/>
            <person name="Uohara A."/>
            <person name="Ohji S."/>
            <person name="Ichikawa N."/>
        </authorList>
    </citation>
    <scope>NUCLEOTIDE SEQUENCE [LARGE SCALE GENOMIC DNA]</scope>
    <source>
        <strain evidence="4 5">NBRC 14943</strain>
    </source>
</reference>
<protein>
    <recommendedName>
        <fullName evidence="6">Hemerythrin-like domain-containing protein</fullName>
    </recommendedName>
</protein>
<dbReference type="AlphaFoldDB" id="A0A511NI76"/>
<comment type="similarity">
    <text evidence="1">Belongs to the hemerythrin family.</text>
</comment>
<evidence type="ECO:0008006" key="6">
    <source>
        <dbReference type="Google" id="ProtNLM"/>
    </source>
</evidence>